<dbReference type="InterPro" id="IPR012340">
    <property type="entry name" value="NA-bd_OB-fold"/>
</dbReference>
<evidence type="ECO:0000256" key="4">
    <source>
        <dbReference type="ARBA" id="ARBA00022833"/>
    </source>
</evidence>
<dbReference type="PANTHER" id="PTHR21470">
    <property type="entry name" value="RAB6-INTERACTING PROTEIN GORAB"/>
    <property type="match status" value="1"/>
</dbReference>
<feature type="domain" description="Replication factor A C-terminal" evidence="7">
    <location>
        <begin position="367"/>
        <end position="459"/>
    </location>
</feature>
<proteinExistence type="inferred from homology"/>
<dbReference type="SUPFAM" id="SSF50249">
    <property type="entry name" value="Nucleic acid-binding proteins"/>
    <property type="match status" value="1"/>
</dbReference>
<dbReference type="Proteomes" id="UP000886595">
    <property type="component" value="Unassembled WGS sequence"/>
</dbReference>
<keyword evidence="3" id="KW-0863">Zinc-finger</keyword>
<gene>
    <name evidence="8" type="ORF">Bca52824_028164</name>
</gene>
<feature type="compositionally biased region" description="Polar residues" evidence="6">
    <location>
        <begin position="1"/>
        <end position="24"/>
    </location>
</feature>
<keyword evidence="2" id="KW-0479">Metal-binding</keyword>
<keyword evidence="4" id="KW-0862">Zinc</keyword>
<feature type="compositionally biased region" description="Basic and acidic residues" evidence="6">
    <location>
        <begin position="550"/>
        <end position="569"/>
    </location>
</feature>
<evidence type="ECO:0000256" key="3">
    <source>
        <dbReference type="ARBA" id="ARBA00022771"/>
    </source>
</evidence>
<keyword evidence="9" id="KW-1185">Reference proteome</keyword>
<sequence>MEQPQSPFIQRIKSSGTISINGSPMNDDKNEELSPYSLPLRKMEVKDSVQTKLGVAEEATRRLAEILEELESLTDPMRKEVSAIRKRVDAINRELKPLGQSCQKKEKEFKEALEAYNEKNKEKAMFIRKLVELVAESEKLRTTKLEELSKSIDISLKNFYVSKSKIGYRVADPVVVITFSWNSALSDLNDSSVVFPEDRFRFYRYEEFEAACELKGDLYDYVGHMKSVNGQTLSDSLVLDEGEIASKRHILVHVQTHDGPVMKLYLWDKAAVDFCKKFKAYENTPSVILVTTLNPKRLGGALSLCSLSSSRVFFDLDVQPTRDYLTWLGLNSDVANRVNADIVTKAETATIGELFSYMKQEGAKVAWFECTATIDDVVRGCAWYYIACGVCKTKATKGPTTLMCKKCGKAEIAGVAEYLMRLSVYDNNDQATFVLLGDAGHELTGRQASELVESYFEANESVGVDHVVPVPQALIDTIGQTHKFVVKVSTYNLTGKTQALTVTKVLPPQAPAPEGDLEENVTVPSAKETSQLGNREDGPSVGNEESADGAVKRSSDGIESAEAKRAKYG</sequence>
<evidence type="ECO:0000313" key="9">
    <source>
        <dbReference type="Proteomes" id="UP000886595"/>
    </source>
</evidence>
<dbReference type="InterPro" id="IPR013955">
    <property type="entry name" value="Rep_factor-A_C"/>
</dbReference>
<evidence type="ECO:0000259" key="7">
    <source>
        <dbReference type="Pfam" id="PF08646"/>
    </source>
</evidence>
<evidence type="ECO:0000256" key="6">
    <source>
        <dbReference type="SAM" id="MobiDB-lite"/>
    </source>
</evidence>
<dbReference type="AlphaFoldDB" id="A0A8X7VBS9"/>
<reference evidence="8 9" key="1">
    <citation type="submission" date="2020-02" db="EMBL/GenBank/DDBJ databases">
        <authorList>
            <person name="Ma Q."/>
            <person name="Huang Y."/>
            <person name="Song X."/>
            <person name="Pei D."/>
        </authorList>
    </citation>
    <scope>NUCLEOTIDE SEQUENCE [LARGE SCALE GENOMIC DNA]</scope>
    <source>
        <strain evidence="8">Sxm20200214</strain>
        <tissue evidence="8">Leaf</tissue>
    </source>
</reference>
<organism evidence="8 9">
    <name type="scientific">Brassica carinata</name>
    <name type="common">Ethiopian mustard</name>
    <name type="synonym">Abyssinian cabbage</name>
    <dbReference type="NCBI Taxonomy" id="52824"/>
    <lineage>
        <taxon>Eukaryota</taxon>
        <taxon>Viridiplantae</taxon>
        <taxon>Streptophyta</taxon>
        <taxon>Embryophyta</taxon>
        <taxon>Tracheophyta</taxon>
        <taxon>Spermatophyta</taxon>
        <taxon>Magnoliopsida</taxon>
        <taxon>eudicotyledons</taxon>
        <taxon>Gunneridae</taxon>
        <taxon>Pentapetalae</taxon>
        <taxon>rosids</taxon>
        <taxon>malvids</taxon>
        <taxon>Brassicales</taxon>
        <taxon>Brassicaceae</taxon>
        <taxon>Brassiceae</taxon>
        <taxon>Brassica</taxon>
    </lineage>
</organism>
<dbReference type="GO" id="GO:0003677">
    <property type="term" value="F:DNA binding"/>
    <property type="evidence" value="ECO:0007669"/>
    <property type="project" value="UniProtKB-KW"/>
</dbReference>
<dbReference type="Gene3D" id="2.40.50.140">
    <property type="entry name" value="Nucleic acid-binding proteins"/>
    <property type="match status" value="2"/>
</dbReference>
<dbReference type="InterPro" id="IPR047192">
    <property type="entry name" value="Euk_RPA1_DBD_C"/>
</dbReference>
<name>A0A8X7VBS9_BRACI</name>
<comment type="similarity">
    <text evidence="1">Belongs to the replication factor A protein 1 family.</text>
</comment>
<dbReference type="CDD" id="cd04476">
    <property type="entry name" value="RPA1_DBD_C"/>
    <property type="match status" value="1"/>
</dbReference>
<dbReference type="Pfam" id="PF04949">
    <property type="entry name" value="Transcrip_act"/>
    <property type="match status" value="1"/>
</dbReference>
<evidence type="ECO:0000256" key="5">
    <source>
        <dbReference type="ARBA" id="ARBA00023125"/>
    </source>
</evidence>
<evidence type="ECO:0000256" key="2">
    <source>
        <dbReference type="ARBA" id="ARBA00022723"/>
    </source>
</evidence>
<protein>
    <recommendedName>
        <fullName evidence="7">Replication factor A C-terminal domain-containing protein</fullName>
    </recommendedName>
</protein>
<comment type="caution">
    <text evidence="8">The sequence shown here is derived from an EMBL/GenBank/DDBJ whole genome shotgun (WGS) entry which is preliminary data.</text>
</comment>
<evidence type="ECO:0000313" key="8">
    <source>
        <dbReference type="EMBL" id="KAG2308416.1"/>
    </source>
</evidence>
<accession>A0A8X7VBS9</accession>
<dbReference type="GO" id="GO:0008270">
    <property type="term" value="F:zinc ion binding"/>
    <property type="evidence" value="ECO:0007669"/>
    <property type="project" value="UniProtKB-KW"/>
</dbReference>
<dbReference type="EMBL" id="JAAMPC010000006">
    <property type="protein sequence ID" value="KAG2308416.1"/>
    <property type="molecule type" value="Genomic_DNA"/>
</dbReference>
<dbReference type="Pfam" id="PF08646">
    <property type="entry name" value="Rep_fac-A_C"/>
    <property type="match status" value="1"/>
</dbReference>
<keyword evidence="5" id="KW-0238">DNA-binding</keyword>
<dbReference type="PANTHER" id="PTHR21470:SF20">
    <property type="entry name" value="RAB6-INTERACTING GOLGIN"/>
    <property type="match status" value="1"/>
</dbReference>
<dbReference type="InterPro" id="IPR007033">
    <property type="entry name" value="GORAB"/>
</dbReference>
<evidence type="ECO:0000256" key="1">
    <source>
        <dbReference type="ARBA" id="ARBA00005690"/>
    </source>
</evidence>
<dbReference type="OrthoDB" id="1921288at2759"/>
<feature type="region of interest" description="Disordered" evidence="6">
    <location>
        <begin position="1"/>
        <end position="34"/>
    </location>
</feature>
<feature type="region of interest" description="Disordered" evidence="6">
    <location>
        <begin position="507"/>
        <end position="569"/>
    </location>
</feature>